<dbReference type="GeneID" id="54585654"/>
<feature type="compositionally biased region" description="Basic and acidic residues" evidence="1">
    <location>
        <begin position="211"/>
        <end position="228"/>
    </location>
</feature>
<feature type="region of interest" description="Disordered" evidence="1">
    <location>
        <begin position="387"/>
        <end position="424"/>
    </location>
</feature>
<feature type="region of interest" description="Disordered" evidence="1">
    <location>
        <begin position="345"/>
        <end position="371"/>
    </location>
</feature>
<feature type="transmembrane region" description="Helical" evidence="2">
    <location>
        <begin position="507"/>
        <end position="524"/>
    </location>
</feature>
<keyword evidence="2" id="KW-1133">Transmembrane helix</keyword>
<protein>
    <submittedName>
        <fullName evidence="3">Uncharacterized protein</fullName>
    </submittedName>
</protein>
<dbReference type="AlphaFoldDB" id="A0A6A6HVY3"/>
<keyword evidence="2" id="KW-0472">Membrane</keyword>
<evidence type="ECO:0000256" key="2">
    <source>
        <dbReference type="SAM" id="Phobius"/>
    </source>
</evidence>
<evidence type="ECO:0000313" key="3">
    <source>
        <dbReference type="EMBL" id="KAF2242191.1"/>
    </source>
</evidence>
<evidence type="ECO:0000256" key="1">
    <source>
        <dbReference type="SAM" id="MobiDB-lite"/>
    </source>
</evidence>
<keyword evidence="4" id="KW-1185">Reference proteome</keyword>
<keyword evidence="2" id="KW-0812">Transmembrane</keyword>
<dbReference type="Proteomes" id="UP000800094">
    <property type="component" value="Unassembled WGS sequence"/>
</dbReference>
<feature type="region of interest" description="Disordered" evidence="1">
    <location>
        <begin position="151"/>
        <end position="317"/>
    </location>
</feature>
<name>A0A6A6HVY3_9PLEO</name>
<organism evidence="3 4">
    <name type="scientific">Trematosphaeria pertusa</name>
    <dbReference type="NCBI Taxonomy" id="390896"/>
    <lineage>
        <taxon>Eukaryota</taxon>
        <taxon>Fungi</taxon>
        <taxon>Dikarya</taxon>
        <taxon>Ascomycota</taxon>
        <taxon>Pezizomycotina</taxon>
        <taxon>Dothideomycetes</taxon>
        <taxon>Pleosporomycetidae</taxon>
        <taxon>Pleosporales</taxon>
        <taxon>Massarineae</taxon>
        <taxon>Trematosphaeriaceae</taxon>
        <taxon>Trematosphaeria</taxon>
    </lineage>
</organism>
<feature type="compositionally biased region" description="Low complexity" evidence="1">
    <location>
        <begin position="388"/>
        <end position="402"/>
    </location>
</feature>
<reference evidence="3" key="1">
    <citation type="journal article" date="2020" name="Stud. Mycol.">
        <title>101 Dothideomycetes genomes: a test case for predicting lifestyles and emergence of pathogens.</title>
        <authorList>
            <person name="Haridas S."/>
            <person name="Albert R."/>
            <person name="Binder M."/>
            <person name="Bloem J."/>
            <person name="Labutti K."/>
            <person name="Salamov A."/>
            <person name="Andreopoulos B."/>
            <person name="Baker S."/>
            <person name="Barry K."/>
            <person name="Bills G."/>
            <person name="Bluhm B."/>
            <person name="Cannon C."/>
            <person name="Castanera R."/>
            <person name="Culley D."/>
            <person name="Daum C."/>
            <person name="Ezra D."/>
            <person name="Gonzalez J."/>
            <person name="Henrissat B."/>
            <person name="Kuo A."/>
            <person name="Liang C."/>
            <person name="Lipzen A."/>
            <person name="Lutzoni F."/>
            <person name="Magnuson J."/>
            <person name="Mondo S."/>
            <person name="Nolan M."/>
            <person name="Ohm R."/>
            <person name="Pangilinan J."/>
            <person name="Park H.-J."/>
            <person name="Ramirez L."/>
            <person name="Alfaro M."/>
            <person name="Sun H."/>
            <person name="Tritt A."/>
            <person name="Yoshinaga Y."/>
            <person name="Zwiers L.-H."/>
            <person name="Turgeon B."/>
            <person name="Goodwin S."/>
            <person name="Spatafora J."/>
            <person name="Crous P."/>
            <person name="Grigoriev I."/>
        </authorList>
    </citation>
    <scope>NUCLEOTIDE SEQUENCE</scope>
    <source>
        <strain evidence="3">CBS 122368</strain>
    </source>
</reference>
<evidence type="ECO:0000313" key="4">
    <source>
        <dbReference type="Proteomes" id="UP000800094"/>
    </source>
</evidence>
<feature type="compositionally biased region" description="Basic and acidic residues" evidence="1">
    <location>
        <begin position="152"/>
        <end position="181"/>
    </location>
</feature>
<feature type="compositionally biased region" description="Acidic residues" evidence="1">
    <location>
        <begin position="287"/>
        <end position="299"/>
    </location>
</feature>
<sequence length="528" mass="57970">MASCPNFDNNNQPEAFSPLARRTCTAELHGGNGIMDPDITAKASGSERQPASDKTEHVQAYTPSSVELRRSSCCDTTMGAPRPFSDKYEGLSMIHVEDEVLDEMDLMSEDQEYESDEEPVGTIPRDEDDYCMAFSGDLAERLGDAMRPGTLHIEERSGSPDQEHISHESRTSESRRLKEGGEAGAQSVTDTYSAMHHRHVELVEDTGDAEDSPRKVEEMTLDNADDRMPCGVSREAETCENDIASERQAPMHYADSASGQGQRTDGKHHQRRQRSPSPRSIQIPAVLDEDGQELPESTDPENLRAEDTGRLSLESTEEKNFIEIEASAEDTGILDVLLSSSSYSTGIEGQEAESQEKQTVQGGDFEQSTQKADDLLSATLIEARDPAAKISPSSSISSLQQIRRSKSTHSEGVSNIERPREDTDPIVLEPDLNLRKQASAPSRSALPIVRPSAELQVYPSTMDPLTESRKGYYMDIKNVPASKSVPVNEAKLSSWWNGMTDSPTVEIPLIVTLIVMMGMVYAAGTTQK</sequence>
<dbReference type="EMBL" id="ML987208">
    <property type="protein sequence ID" value="KAF2242191.1"/>
    <property type="molecule type" value="Genomic_DNA"/>
</dbReference>
<dbReference type="RefSeq" id="XP_033677195.1">
    <property type="nucleotide sequence ID" value="XM_033832324.1"/>
</dbReference>
<feature type="compositionally biased region" description="Polar residues" evidence="1">
    <location>
        <begin position="357"/>
        <end position="370"/>
    </location>
</feature>
<gene>
    <name evidence="3" type="ORF">BU26DRAFT_555477</name>
</gene>
<feature type="compositionally biased region" description="Low complexity" evidence="1">
    <location>
        <begin position="275"/>
        <end position="284"/>
    </location>
</feature>
<accession>A0A6A6HVY3</accession>
<feature type="region of interest" description="Disordered" evidence="1">
    <location>
        <begin position="27"/>
        <end position="64"/>
    </location>
</feature>
<proteinExistence type="predicted"/>